<name>A0A0E0L9Q4_ORYPU</name>
<evidence type="ECO:0000313" key="2">
    <source>
        <dbReference type="EnsemblPlants" id="OPUNC06G08240.1"/>
    </source>
</evidence>
<reference evidence="2" key="2">
    <citation type="submission" date="2018-05" db="EMBL/GenBank/DDBJ databases">
        <title>OpunRS2 (Oryza punctata Reference Sequence Version 2).</title>
        <authorList>
            <person name="Zhang J."/>
            <person name="Kudrna D."/>
            <person name="Lee S."/>
            <person name="Talag J."/>
            <person name="Welchert J."/>
            <person name="Wing R.A."/>
        </authorList>
    </citation>
    <scope>NUCLEOTIDE SEQUENCE [LARGE SCALE GENOMIC DNA]</scope>
</reference>
<sequence>MLLQHTRSGKSRAKDDRFDKRNQSRCFSRKKSLAQVEGSSTKKQIWVPKSRGQEKNLAVGARVNVQKASV</sequence>
<accession>A0A0E0L9Q4</accession>
<protein>
    <submittedName>
        <fullName evidence="2">Uncharacterized protein</fullName>
    </submittedName>
</protein>
<reference evidence="2" key="1">
    <citation type="submission" date="2015-04" db="UniProtKB">
        <authorList>
            <consortium name="EnsemblPlants"/>
        </authorList>
    </citation>
    <scope>IDENTIFICATION</scope>
</reference>
<dbReference type="AlphaFoldDB" id="A0A0E0L9Q4"/>
<organism evidence="2">
    <name type="scientific">Oryza punctata</name>
    <name type="common">Red rice</name>
    <dbReference type="NCBI Taxonomy" id="4537"/>
    <lineage>
        <taxon>Eukaryota</taxon>
        <taxon>Viridiplantae</taxon>
        <taxon>Streptophyta</taxon>
        <taxon>Embryophyta</taxon>
        <taxon>Tracheophyta</taxon>
        <taxon>Spermatophyta</taxon>
        <taxon>Magnoliopsida</taxon>
        <taxon>Liliopsida</taxon>
        <taxon>Poales</taxon>
        <taxon>Poaceae</taxon>
        <taxon>BOP clade</taxon>
        <taxon>Oryzoideae</taxon>
        <taxon>Oryzeae</taxon>
        <taxon>Oryzinae</taxon>
        <taxon>Oryza</taxon>
    </lineage>
</organism>
<dbReference type="Proteomes" id="UP000026962">
    <property type="component" value="Chromosome 6"/>
</dbReference>
<evidence type="ECO:0000256" key="1">
    <source>
        <dbReference type="SAM" id="MobiDB-lite"/>
    </source>
</evidence>
<feature type="region of interest" description="Disordered" evidence="1">
    <location>
        <begin position="1"/>
        <end position="41"/>
    </location>
</feature>
<dbReference type="EnsemblPlants" id="OPUNC06G08240.1">
    <property type="protein sequence ID" value="OPUNC06G08240.1"/>
    <property type="gene ID" value="OPUNC06G08240"/>
</dbReference>
<dbReference type="EnsemblPlants" id="OPUNC06G08260.1">
    <property type="protein sequence ID" value="OPUNC06G08260.1"/>
    <property type="gene ID" value="OPUNC06G08260"/>
</dbReference>
<proteinExistence type="predicted"/>
<dbReference type="HOGENOM" id="CLU_2762215_0_0_1"/>
<dbReference type="Gramene" id="OPUNC06G08240.1">
    <property type="protein sequence ID" value="OPUNC06G08240.1"/>
    <property type="gene ID" value="OPUNC06G08240"/>
</dbReference>
<keyword evidence="3" id="KW-1185">Reference proteome</keyword>
<dbReference type="Gramene" id="OPUNC06G08260.1">
    <property type="protein sequence ID" value="OPUNC06G08260.1"/>
    <property type="gene ID" value="OPUNC06G08260"/>
</dbReference>
<feature type="compositionally biased region" description="Basic and acidic residues" evidence="1">
    <location>
        <begin position="12"/>
        <end position="22"/>
    </location>
</feature>
<evidence type="ECO:0000313" key="3">
    <source>
        <dbReference type="Proteomes" id="UP000026962"/>
    </source>
</evidence>